<evidence type="ECO:0000313" key="3">
    <source>
        <dbReference type="Proteomes" id="UP000265618"/>
    </source>
</evidence>
<gene>
    <name evidence="2" type="ORF">KIPB_007820</name>
</gene>
<accession>A0A9K3D0M0</accession>
<feature type="compositionally biased region" description="Low complexity" evidence="1">
    <location>
        <begin position="116"/>
        <end position="127"/>
    </location>
</feature>
<evidence type="ECO:0000256" key="1">
    <source>
        <dbReference type="SAM" id="MobiDB-lite"/>
    </source>
</evidence>
<proteinExistence type="predicted"/>
<organism evidence="2 3">
    <name type="scientific">Kipferlia bialata</name>
    <dbReference type="NCBI Taxonomy" id="797122"/>
    <lineage>
        <taxon>Eukaryota</taxon>
        <taxon>Metamonada</taxon>
        <taxon>Carpediemonas-like organisms</taxon>
        <taxon>Kipferlia</taxon>
    </lineage>
</organism>
<protein>
    <submittedName>
        <fullName evidence="2">Uncharacterized protein</fullName>
    </submittedName>
</protein>
<reference evidence="2 3" key="1">
    <citation type="journal article" date="2018" name="PLoS ONE">
        <title>The draft genome of Kipferlia bialata reveals reductive genome evolution in fornicate parasites.</title>
        <authorList>
            <person name="Tanifuji G."/>
            <person name="Takabayashi S."/>
            <person name="Kume K."/>
            <person name="Takagi M."/>
            <person name="Nakayama T."/>
            <person name="Kamikawa R."/>
            <person name="Inagaki Y."/>
            <person name="Hashimoto T."/>
        </authorList>
    </citation>
    <scope>NUCLEOTIDE SEQUENCE [LARGE SCALE GENOMIC DNA]</scope>
    <source>
        <strain evidence="2">NY0173</strain>
    </source>
</reference>
<sequence>IALYNCGCVSPRSSPVPSAATTRRHRCIALELVDSRILCLYVDKRQVRDVTARLLLFMDTIAQAQAEAEAEAEAEAALPPIPEDVSGGMGDAGGEVVEERERDVDGEREGEREGSESSGDGSSSFEVPEGQGGDTLPTPSRPAVMHPFPQTKPSPAVISIPVTPVAKPSLSHTYSFVSSSPKYSPASVSVSPKQRTQIMQARQSSLASSLLSVNAMARTPKTSGH</sequence>
<feature type="non-terminal residue" evidence="2">
    <location>
        <position position="1"/>
    </location>
</feature>
<keyword evidence="3" id="KW-1185">Reference proteome</keyword>
<feature type="compositionally biased region" description="Basic and acidic residues" evidence="1">
    <location>
        <begin position="97"/>
        <end position="115"/>
    </location>
</feature>
<dbReference type="AlphaFoldDB" id="A0A9K3D0M0"/>
<feature type="region of interest" description="Disordered" evidence="1">
    <location>
        <begin position="72"/>
        <end position="152"/>
    </location>
</feature>
<evidence type="ECO:0000313" key="2">
    <source>
        <dbReference type="EMBL" id="GIQ86045.1"/>
    </source>
</evidence>
<comment type="caution">
    <text evidence="2">The sequence shown here is derived from an EMBL/GenBank/DDBJ whole genome shotgun (WGS) entry which is preliminary data.</text>
</comment>
<name>A0A9K3D0M0_9EUKA</name>
<dbReference type="EMBL" id="BDIP01002282">
    <property type="protein sequence ID" value="GIQ86045.1"/>
    <property type="molecule type" value="Genomic_DNA"/>
</dbReference>
<dbReference type="Proteomes" id="UP000265618">
    <property type="component" value="Unassembled WGS sequence"/>
</dbReference>